<evidence type="ECO:0000256" key="4">
    <source>
        <dbReference type="ARBA" id="ARBA00023014"/>
    </source>
</evidence>
<dbReference type="SUPFAM" id="SSF50022">
    <property type="entry name" value="ISP domain"/>
    <property type="match status" value="1"/>
</dbReference>
<dbReference type="Proteomes" id="UP001596122">
    <property type="component" value="Unassembled WGS sequence"/>
</dbReference>
<organism evidence="8 9">
    <name type="scientific">Aquipuribacter nitratireducens</name>
    <dbReference type="NCBI Taxonomy" id="650104"/>
    <lineage>
        <taxon>Bacteria</taxon>
        <taxon>Bacillati</taxon>
        <taxon>Actinomycetota</taxon>
        <taxon>Actinomycetes</taxon>
        <taxon>Micrococcales</taxon>
        <taxon>Intrasporangiaceae</taxon>
        <taxon>Aquipuribacter</taxon>
    </lineage>
</organism>
<dbReference type="Gene3D" id="3.30.9.10">
    <property type="entry name" value="D-Amino Acid Oxidase, subunit A, domain 2"/>
    <property type="match status" value="1"/>
</dbReference>
<dbReference type="PANTHER" id="PTHR13847:SF274">
    <property type="entry name" value="RIESKE 2FE-2S IRON-SULFUR PROTEIN YHFW-RELATED"/>
    <property type="match status" value="1"/>
</dbReference>
<keyword evidence="2" id="KW-0479">Metal-binding</keyword>
<keyword evidence="3" id="KW-0408">Iron</keyword>
<dbReference type="SUPFAM" id="SSF51971">
    <property type="entry name" value="Nucleotide-binding domain"/>
    <property type="match status" value="1"/>
</dbReference>
<dbReference type="InterPro" id="IPR005805">
    <property type="entry name" value="Rieske_Fe-S_prot_C"/>
</dbReference>
<comment type="caution">
    <text evidence="8">The sequence shown here is derived from an EMBL/GenBank/DDBJ whole genome shotgun (WGS) entry which is preliminary data.</text>
</comment>
<dbReference type="InterPro" id="IPR036188">
    <property type="entry name" value="FAD/NAD-bd_sf"/>
</dbReference>
<protein>
    <submittedName>
        <fullName evidence="8">FAD-dependent oxidoreductase</fullName>
    </submittedName>
</protein>
<evidence type="ECO:0000256" key="6">
    <source>
        <dbReference type="SAM" id="MobiDB-lite"/>
    </source>
</evidence>
<gene>
    <name evidence="8" type="ORF">ACFPJ6_12525</name>
</gene>
<dbReference type="InterPro" id="IPR017941">
    <property type="entry name" value="Rieske_2Fe-2S"/>
</dbReference>
<dbReference type="Gene3D" id="2.102.10.10">
    <property type="entry name" value="Rieske [2Fe-2S] iron-sulphur domain"/>
    <property type="match status" value="1"/>
</dbReference>
<dbReference type="PROSITE" id="PS51296">
    <property type="entry name" value="RIESKE"/>
    <property type="match status" value="1"/>
</dbReference>
<dbReference type="PANTHER" id="PTHR13847">
    <property type="entry name" value="SARCOSINE DEHYDROGENASE-RELATED"/>
    <property type="match status" value="1"/>
</dbReference>
<evidence type="ECO:0000313" key="8">
    <source>
        <dbReference type="EMBL" id="MFC5381616.1"/>
    </source>
</evidence>
<dbReference type="InterPro" id="IPR006076">
    <property type="entry name" value="FAD-dep_OxRdtase"/>
</dbReference>
<feature type="region of interest" description="Disordered" evidence="6">
    <location>
        <begin position="506"/>
        <end position="538"/>
    </location>
</feature>
<keyword evidence="5" id="KW-1015">Disulfide bond</keyword>
<reference evidence="9" key="1">
    <citation type="journal article" date="2019" name="Int. J. Syst. Evol. Microbiol.">
        <title>The Global Catalogue of Microorganisms (GCM) 10K type strain sequencing project: providing services to taxonomists for standard genome sequencing and annotation.</title>
        <authorList>
            <consortium name="The Broad Institute Genomics Platform"/>
            <consortium name="The Broad Institute Genome Sequencing Center for Infectious Disease"/>
            <person name="Wu L."/>
            <person name="Ma J."/>
        </authorList>
    </citation>
    <scope>NUCLEOTIDE SEQUENCE [LARGE SCALE GENOMIC DNA]</scope>
    <source>
        <strain evidence="9">CCUG 43114</strain>
    </source>
</reference>
<keyword evidence="9" id="KW-1185">Reference proteome</keyword>
<evidence type="ECO:0000313" key="9">
    <source>
        <dbReference type="Proteomes" id="UP001596122"/>
    </source>
</evidence>
<evidence type="ECO:0000256" key="3">
    <source>
        <dbReference type="ARBA" id="ARBA00023004"/>
    </source>
</evidence>
<evidence type="ECO:0000256" key="5">
    <source>
        <dbReference type="ARBA" id="ARBA00023157"/>
    </source>
</evidence>
<name>A0ABW0GRM0_9MICO</name>
<dbReference type="PRINTS" id="PR00162">
    <property type="entry name" value="RIESKE"/>
</dbReference>
<dbReference type="Pfam" id="PF00355">
    <property type="entry name" value="Rieske"/>
    <property type="match status" value="1"/>
</dbReference>
<dbReference type="Gene3D" id="3.50.50.60">
    <property type="entry name" value="FAD/NAD(P)-binding domain"/>
    <property type="match status" value="1"/>
</dbReference>
<evidence type="ECO:0000259" key="7">
    <source>
        <dbReference type="PROSITE" id="PS51296"/>
    </source>
</evidence>
<feature type="domain" description="Rieske" evidence="7">
    <location>
        <begin position="437"/>
        <end position="531"/>
    </location>
</feature>
<evidence type="ECO:0000256" key="1">
    <source>
        <dbReference type="ARBA" id="ARBA00022714"/>
    </source>
</evidence>
<sequence>MTAADRPVRTTRATGRVWGEVRLTDSLEGHDPDAPVPGSAPVVVVGAGITGLTTAVLLRRSGVDVVLLEAREPGAGTTGGTSGKVSLLQGSHLQEVRGRHGDEGAARYVEESSRALDWVRAEVAAARGTGEIRDNHVYATGDSGRRTLEKEAEALAATGVASTWHDVADELPFDVTGLVRVADQLQIHPVRYLEHLLREACGGADEGCVRLVSGARVTDVHVGNPVRLEGTWRGAPFRIAAERVVVATLLPFLDRSVLFARSEPHRSWCLSARLAGPAPRGMYLSVDSPTRSLRTATAPEEVLVGGQGHVTGRGGATSDRLAELDRWARQHFDVVDVTGAWAAQDYTTADRLPWVGPLVPGSERVLGAGGFAKWGMTGGTAAALQLAEGVLAARSGGSATWPWTPWRPTALSQAVGAAPMNAGVGLHLAAGWARAARTADHGAAPVEGGGEVRRQKGRVPCGISTVDGTTHERSAVCTHLGGVVSWNDAERSWDCPLHGSRFAPDGQVLDGPAVRDLPPCPTAQERSEEGSREGSQEG</sequence>
<accession>A0ABW0GRM0</accession>
<proteinExistence type="predicted"/>
<evidence type="ECO:0000256" key="2">
    <source>
        <dbReference type="ARBA" id="ARBA00022723"/>
    </source>
</evidence>
<keyword evidence="4" id="KW-0411">Iron-sulfur</keyword>
<dbReference type="EMBL" id="JBHSLD010000009">
    <property type="protein sequence ID" value="MFC5381616.1"/>
    <property type="molecule type" value="Genomic_DNA"/>
</dbReference>
<keyword evidence="1" id="KW-0001">2Fe-2S</keyword>
<dbReference type="InterPro" id="IPR036922">
    <property type="entry name" value="Rieske_2Fe-2S_sf"/>
</dbReference>
<dbReference type="RefSeq" id="WP_340269551.1">
    <property type="nucleotide sequence ID" value="NZ_JBBEOG010000004.1"/>
</dbReference>
<dbReference type="Pfam" id="PF01266">
    <property type="entry name" value="DAO"/>
    <property type="match status" value="1"/>
</dbReference>
<feature type="compositionally biased region" description="Basic and acidic residues" evidence="6">
    <location>
        <begin position="525"/>
        <end position="538"/>
    </location>
</feature>